<evidence type="ECO:0000313" key="2">
    <source>
        <dbReference type="Proteomes" id="UP001190700"/>
    </source>
</evidence>
<name>A0AAE0LET8_9CHLO</name>
<gene>
    <name evidence="1" type="ORF">CYMTET_10080</name>
</gene>
<organism evidence="1 2">
    <name type="scientific">Cymbomonas tetramitiformis</name>
    <dbReference type="NCBI Taxonomy" id="36881"/>
    <lineage>
        <taxon>Eukaryota</taxon>
        <taxon>Viridiplantae</taxon>
        <taxon>Chlorophyta</taxon>
        <taxon>Pyramimonadophyceae</taxon>
        <taxon>Pyramimonadales</taxon>
        <taxon>Pyramimonadaceae</taxon>
        <taxon>Cymbomonas</taxon>
    </lineage>
</organism>
<feature type="non-terminal residue" evidence="1">
    <location>
        <position position="1"/>
    </location>
</feature>
<evidence type="ECO:0000313" key="1">
    <source>
        <dbReference type="EMBL" id="KAK3282170.1"/>
    </source>
</evidence>
<proteinExistence type="predicted"/>
<dbReference type="EMBL" id="LGRX02003489">
    <property type="protein sequence ID" value="KAK3282170.1"/>
    <property type="molecule type" value="Genomic_DNA"/>
</dbReference>
<accession>A0AAE0LET8</accession>
<keyword evidence="2" id="KW-1185">Reference proteome</keyword>
<dbReference type="AlphaFoldDB" id="A0AAE0LET8"/>
<protein>
    <submittedName>
        <fullName evidence="1">Uncharacterized protein</fullName>
    </submittedName>
</protein>
<dbReference type="Proteomes" id="UP001190700">
    <property type="component" value="Unassembled WGS sequence"/>
</dbReference>
<sequence length="66" mass="7385">HQRPPSCLGCFNSNLRISDMCLCKSKEALTDSTLKTMVANWAPYADRSPSGYYKGLSVKERADPFQ</sequence>
<reference evidence="1 2" key="1">
    <citation type="journal article" date="2015" name="Genome Biol. Evol.">
        <title>Comparative Genomics of a Bacterivorous Green Alga Reveals Evolutionary Causalities and Consequences of Phago-Mixotrophic Mode of Nutrition.</title>
        <authorList>
            <person name="Burns J.A."/>
            <person name="Paasch A."/>
            <person name="Narechania A."/>
            <person name="Kim E."/>
        </authorList>
    </citation>
    <scope>NUCLEOTIDE SEQUENCE [LARGE SCALE GENOMIC DNA]</scope>
    <source>
        <strain evidence="1 2">PLY_AMNH</strain>
    </source>
</reference>
<comment type="caution">
    <text evidence="1">The sequence shown here is derived from an EMBL/GenBank/DDBJ whole genome shotgun (WGS) entry which is preliminary data.</text>
</comment>